<comment type="catalytic activity">
    <reaction evidence="12">
        <text>cholesteryl 3-beta-D-glucoside + H2O = cholesterol + D-glucose</text>
        <dbReference type="Rhea" id="RHEA:11956"/>
        <dbReference type="ChEBI" id="CHEBI:4167"/>
        <dbReference type="ChEBI" id="CHEBI:15377"/>
        <dbReference type="ChEBI" id="CHEBI:16113"/>
        <dbReference type="ChEBI" id="CHEBI:17495"/>
    </reaction>
    <physiologicalReaction direction="left-to-right" evidence="12">
        <dbReference type="Rhea" id="RHEA:11957"/>
    </physiologicalReaction>
</comment>
<dbReference type="GO" id="GO:0042391">
    <property type="term" value="P:regulation of membrane potential"/>
    <property type="evidence" value="ECO:0007669"/>
    <property type="project" value="UniProtKB-ARBA"/>
</dbReference>
<dbReference type="SUPFAM" id="SSF51011">
    <property type="entry name" value="Glycosyl hydrolase domain"/>
    <property type="match status" value="2"/>
</dbReference>
<keyword evidence="9 23" id="KW-0746">Sphingolipid metabolism</keyword>
<dbReference type="EMBL" id="AFYH01203352">
    <property type="status" value="NOT_ANNOTATED_CDS"/>
    <property type="molecule type" value="Genomic_DNA"/>
</dbReference>
<reference evidence="28" key="1">
    <citation type="submission" date="2011-08" db="EMBL/GenBank/DDBJ databases">
        <title>The draft genome of Latimeria chalumnae.</title>
        <authorList>
            <person name="Di Palma F."/>
            <person name="Alfoldi J."/>
            <person name="Johnson J."/>
            <person name="Berlin A."/>
            <person name="Gnerre S."/>
            <person name="Jaffe D."/>
            <person name="MacCallum I."/>
            <person name="Young S."/>
            <person name="Walker B.J."/>
            <person name="Lander E."/>
            <person name="Lindblad-Toh K."/>
        </authorList>
    </citation>
    <scope>NUCLEOTIDE SEQUENCE [LARGE SCALE GENOMIC DNA]</scope>
    <source>
        <strain evidence="28">Wild caught</strain>
    </source>
</reference>
<comment type="catalytic activity">
    <reaction evidence="14">
        <text>1-(beta-D-galactosyl)-N-dodecanoylsphing-4-enine + cholesterol = cholesteryl 3-beta-D-galactoside + N-dodecanoylsphing-4-enine</text>
        <dbReference type="Rhea" id="RHEA:70255"/>
        <dbReference type="ChEBI" id="CHEBI:16113"/>
        <dbReference type="ChEBI" id="CHEBI:72956"/>
        <dbReference type="ChEBI" id="CHEBI:73432"/>
        <dbReference type="ChEBI" id="CHEBI:189066"/>
    </reaction>
    <physiologicalReaction direction="left-to-right" evidence="14">
        <dbReference type="Rhea" id="RHEA:70256"/>
    </physiologicalReaction>
    <physiologicalReaction direction="right-to-left" evidence="14">
        <dbReference type="Rhea" id="RHEA:70257"/>
    </physiologicalReaction>
</comment>
<evidence type="ECO:0000256" key="10">
    <source>
        <dbReference type="ARBA" id="ARBA00023098"/>
    </source>
</evidence>
<comment type="catalytic activity">
    <reaction evidence="21">
        <text>beta-D-glucosyl-N-octanoylsphing-4E-enine + cholesterol = N-octanoylsphing-4-enine + cholesteryl 3-beta-D-glucoside</text>
        <dbReference type="Rhea" id="RHEA:70303"/>
        <dbReference type="ChEBI" id="CHEBI:16113"/>
        <dbReference type="ChEBI" id="CHEBI:17495"/>
        <dbReference type="ChEBI" id="CHEBI:45815"/>
        <dbReference type="ChEBI" id="CHEBI:65222"/>
    </reaction>
    <physiologicalReaction direction="left-to-right" evidence="21">
        <dbReference type="Rhea" id="RHEA:70304"/>
    </physiologicalReaction>
    <physiologicalReaction direction="right-to-left" evidence="21">
        <dbReference type="Rhea" id="RHEA:70305"/>
    </physiologicalReaction>
</comment>
<name>H3AB73_LATCH</name>
<evidence type="ECO:0000256" key="21">
    <source>
        <dbReference type="ARBA" id="ARBA00049379"/>
    </source>
</evidence>
<gene>
    <name evidence="27" type="primary">GBA1</name>
</gene>
<evidence type="ECO:0000256" key="16">
    <source>
        <dbReference type="ARBA" id="ARBA00048111"/>
    </source>
</evidence>
<dbReference type="Ensembl" id="ENSLACT00000006953.1">
    <property type="protein sequence ID" value="ENSLACP00000006894.1"/>
    <property type="gene ID" value="ENSLACG00000006120.1"/>
</dbReference>
<evidence type="ECO:0000313" key="28">
    <source>
        <dbReference type="Proteomes" id="UP000008672"/>
    </source>
</evidence>
<dbReference type="GO" id="GO:0046527">
    <property type="term" value="F:glucosyltransferase activity"/>
    <property type="evidence" value="ECO:0007669"/>
    <property type="project" value="UniProtKB-ARBA"/>
</dbReference>
<dbReference type="GeneTree" id="ENSGT00390000009464"/>
<dbReference type="GO" id="GO:0010605">
    <property type="term" value="P:negative regulation of macromolecule metabolic process"/>
    <property type="evidence" value="ECO:0007669"/>
    <property type="project" value="UniProtKB-ARBA"/>
</dbReference>
<dbReference type="GO" id="GO:0032006">
    <property type="term" value="P:regulation of TOR signaling"/>
    <property type="evidence" value="ECO:0007669"/>
    <property type="project" value="UniProtKB-ARBA"/>
</dbReference>
<dbReference type="InParanoid" id="H3AB73"/>
<dbReference type="GO" id="GO:0030278">
    <property type="term" value="P:regulation of ossification"/>
    <property type="evidence" value="ECO:0007669"/>
    <property type="project" value="Ensembl"/>
</dbReference>
<dbReference type="FunCoup" id="H3AB73">
    <property type="interactions" value="445"/>
</dbReference>
<dbReference type="PRINTS" id="PR00843">
    <property type="entry name" value="GLHYDRLASE30"/>
</dbReference>
<evidence type="ECO:0000256" key="14">
    <source>
        <dbReference type="ARBA" id="ARBA00033703"/>
    </source>
</evidence>
<dbReference type="PANTHER" id="PTHR11069:SF23">
    <property type="entry name" value="LYSOSOMAL ACID GLUCOSYLCERAMIDASE"/>
    <property type="match status" value="1"/>
</dbReference>
<dbReference type="OrthoDB" id="2160638at2759"/>
<dbReference type="GO" id="GO:0050295">
    <property type="term" value="F:steryl-beta-glucosidase activity"/>
    <property type="evidence" value="ECO:0007669"/>
    <property type="project" value="RHEA"/>
</dbReference>
<dbReference type="Gene3D" id="3.20.20.80">
    <property type="entry name" value="Glycosidases"/>
    <property type="match status" value="1"/>
</dbReference>
<dbReference type="GeneID" id="102348099"/>
<dbReference type="CTD" id="2629"/>
<evidence type="ECO:0000256" key="22">
    <source>
        <dbReference type="ARBA" id="ARBA00049516"/>
    </source>
</evidence>
<evidence type="ECO:0000256" key="20">
    <source>
        <dbReference type="ARBA" id="ARBA00048880"/>
    </source>
</evidence>
<dbReference type="GO" id="GO:0070050">
    <property type="term" value="P:neuron cellular homeostasis"/>
    <property type="evidence" value="ECO:0007669"/>
    <property type="project" value="Ensembl"/>
</dbReference>
<keyword evidence="8 23" id="KW-0378">Hydrolase</keyword>
<evidence type="ECO:0000256" key="1">
    <source>
        <dbReference type="ARBA" id="ARBA00001013"/>
    </source>
</evidence>
<dbReference type="AlphaFoldDB" id="H3AB73"/>
<dbReference type="InterPro" id="IPR001139">
    <property type="entry name" value="Glyco_hydro_30"/>
</dbReference>
<evidence type="ECO:0000256" key="12">
    <source>
        <dbReference type="ARBA" id="ARBA00033646"/>
    </source>
</evidence>
<dbReference type="GO" id="GO:0004336">
    <property type="term" value="F:galactosylceramidase activity"/>
    <property type="evidence" value="ECO:0007669"/>
    <property type="project" value="UniProtKB-EC"/>
</dbReference>
<comment type="pathway">
    <text evidence="3">Steroid metabolism; cholesterol metabolism.</text>
</comment>
<evidence type="ECO:0000259" key="25">
    <source>
        <dbReference type="Pfam" id="PF02055"/>
    </source>
</evidence>
<comment type="pathway">
    <text evidence="5">Lipid metabolism.</text>
</comment>
<dbReference type="GO" id="GO:0008203">
    <property type="term" value="P:cholesterol metabolic process"/>
    <property type="evidence" value="ECO:0007669"/>
    <property type="project" value="UniProtKB-UniPathway"/>
</dbReference>
<dbReference type="InterPro" id="IPR017853">
    <property type="entry name" value="GH"/>
</dbReference>
<dbReference type="SUPFAM" id="SSF51445">
    <property type="entry name" value="(Trans)glycosidases"/>
    <property type="match status" value="1"/>
</dbReference>
<keyword evidence="7 24" id="KW-0732">Signal</keyword>
<evidence type="ECO:0000256" key="11">
    <source>
        <dbReference type="ARBA" id="ARBA00033633"/>
    </source>
</evidence>
<evidence type="ECO:0000256" key="23">
    <source>
        <dbReference type="RuleBase" id="RU361188"/>
    </source>
</evidence>
<dbReference type="EMBL" id="AFYH01203350">
    <property type="status" value="NOT_ANNOTATED_CDS"/>
    <property type="molecule type" value="Genomic_DNA"/>
</dbReference>
<dbReference type="GO" id="GO:0005102">
    <property type="term" value="F:signaling receptor binding"/>
    <property type="evidence" value="ECO:0007669"/>
    <property type="project" value="UniProtKB-ARBA"/>
</dbReference>
<keyword evidence="28" id="KW-1185">Reference proteome</keyword>
<dbReference type="GO" id="GO:0030163">
    <property type="term" value="P:protein catabolic process"/>
    <property type="evidence" value="ECO:0007669"/>
    <property type="project" value="UniProtKB-ARBA"/>
</dbReference>
<evidence type="ECO:0000259" key="26">
    <source>
        <dbReference type="Pfam" id="PF17189"/>
    </source>
</evidence>
<dbReference type="KEGG" id="lcm:102348099"/>
<dbReference type="RefSeq" id="XP_006009132.1">
    <property type="nucleotide sequence ID" value="XM_006009070.3"/>
</dbReference>
<dbReference type="InterPro" id="IPR033453">
    <property type="entry name" value="Glyco_hydro_30_TIM-barrel"/>
</dbReference>
<dbReference type="GO" id="GO:0007040">
    <property type="term" value="P:lysosome organization"/>
    <property type="evidence" value="ECO:0007669"/>
    <property type="project" value="UniProtKB-ARBA"/>
</dbReference>
<dbReference type="GO" id="GO:0004348">
    <property type="term" value="F:glucosylceramidase activity"/>
    <property type="evidence" value="ECO:0007669"/>
    <property type="project" value="UniProtKB-EC"/>
</dbReference>
<dbReference type="GO" id="GO:0016241">
    <property type="term" value="P:regulation of macroautophagy"/>
    <property type="evidence" value="ECO:0007669"/>
    <property type="project" value="UniProtKB-ARBA"/>
</dbReference>
<evidence type="ECO:0000256" key="8">
    <source>
        <dbReference type="ARBA" id="ARBA00022801"/>
    </source>
</evidence>
<dbReference type="OMA" id="FGGIAWH"/>
<comment type="catalytic activity">
    <reaction evidence="15">
        <text>a beta-D-glucosyl-(1&lt;-&gt;1')-N-acylsphing-4-enine + cholesterol = cholesteryl 3-beta-D-glucoside + an N-acylsphing-4-enine</text>
        <dbReference type="Rhea" id="RHEA:58264"/>
        <dbReference type="ChEBI" id="CHEBI:16113"/>
        <dbReference type="ChEBI" id="CHEBI:17495"/>
        <dbReference type="ChEBI" id="CHEBI:22801"/>
        <dbReference type="ChEBI" id="CHEBI:52639"/>
    </reaction>
    <physiologicalReaction direction="left-to-right" evidence="15">
        <dbReference type="Rhea" id="RHEA:58265"/>
    </physiologicalReaction>
    <physiologicalReaction direction="right-to-left" evidence="15">
        <dbReference type="Rhea" id="RHEA:58266"/>
    </physiologicalReaction>
</comment>
<dbReference type="Pfam" id="PF02055">
    <property type="entry name" value="Glyco_hydro_30"/>
    <property type="match status" value="1"/>
</dbReference>
<feature type="domain" description="Glycosyl hydrolase family 30 beta sandwich" evidence="26">
    <location>
        <begin position="451"/>
        <end position="513"/>
    </location>
</feature>
<evidence type="ECO:0000256" key="4">
    <source>
        <dbReference type="ARBA" id="ARBA00004991"/>
    </source>
</evidence>
<dbReference type="InterPro" id="IPR033452">
    <property type="entry name" value="GH30_C"/>
</dbReference>
<dbReference type="PANTHER" id="PTHR11069">
    <property type="entry name" value="GLUCOSYLCERAMIDASE"/>
    <property type="match status" value="1"/>
</dbReference>
<dbReference type="EC" id="3.2.1.45" evidence="23"/>
<dbReference type="GO" id="GO:0042176">
    <property type="term" value="P:regulation of protein catabolic process"/>
    <property type="evidence" value="ECO:0007669"/>
    <property type="project" value="UniProtKB-ARBA"/>
</dbReference>
<comment type="catalytic activity">
    <reaction evidence="20">
        <text>beta-D-glucosyl-(1&lt;-&gt;1')-N-(15Z-tetracosenoyl)-sphing-4-enine + cholesterol = N-(15Z-tetracosenoyl)-sphing-4-enine + cholesteryl 3-beta-D-glucoside</text>
        <dbReference type="Rhea" id="RHEA:70315"/>
        <dbReference type="ChEBI" id="CHEBI:16113"/>
        <dbReference type="ChEBI" id="CHEBI:17495"/>
        <dbReference type="ChEBI" id="CHEBI:74450"/>
        <dbReference type="ChEBI" id="CHEBI:76302"/>
    </reaction>
    <physiologicalReaction direction="left-to-right" evidence="20">
        <dbReference type="Rhea" id="RHEA:70316"/>
    </physiologicalReaction>
    <physiologicalReaction direction="right-to-left" evidence="20">
        <dbReference type="Rhea" id="RHEA:70317"/>
    </physiologicalReaction>
</comment>
<dbReference type="Proteomes" id="UP000008672">
    <property type="component" value="Unassembled WGS sequence"/>
</dbReference>
<comment type="catalytic activity">
    <reaction evidence="13">
        <text>a beta-D-galactosyl-(1&lt;-&gt;1')-N-acylsphing-4-enine + H2O = an N-acylsphing-4-enine + D-galactose</text>
        <dbReference type="Rhea" id="RHEA:14297"/>
        <dbReference type="ChEBI" id="CHEBI:4139"/>
        <dbReference type="ChEBI" id="CHEBI:15377"/>
        <dbReference type="ChEBI" id="CHEBI:18390"/>
        <dbReference type="ChEBI" id="CHEBI:52639"/>
        <dbReference type="EC" id="3.2.1.46"/>
    </reaction>
    <physiologicalReaction direction="left-to-right" evidence="13">
        <dbReference type="Rhea" id="RHEA:14298"/>
    </physiologicalReaction>
</comment>
<evidence type="ECO:0000256" key="19">
    <source>
        <dbReference type="ARBA" id="ARBA00048817"/>
    </source>
</evidence>
<dbReference type="RefSeq" id="XP_014351969.1">
    <property type="nucleotide sequence ID" value="XM_014496483.2"/>
</dbReference>
<evidence type="ECO:0000256" key="17">
    <source>
        <dbReference type="ARBA" id="ARBA00048182"/>
    </source>
</evidence>
<dbReference type="UniPathway" id="UPA00296"/>
<proteinExistence type="inferred from homology"/>
<evidence type="ECO:0000256" key="7">
    <source>
        <dbReference type="ARBA" id="ARBA00022729"/>
    </source>
</evidence>
<comment type="catalytic activity">
    <reaction evidence="18">
        <text>beta-D-glucosyl-N-dodecanoylsphing-4-enine + cholesterol = N-dodecanoylsphing-4-enine + cholesteryl 3-beta-D-glucoside</text>
        <dbReference type="Rhea" id="RHEA:70307"/>
        <dbReference type="ChEBI" id="CHEBI:16113"/>
        <dbReference type="ChEBI" id="CHEBI:17495"/>
        <dbReference type="ChEBI" id="CHEBI:72956"/>
        <dbReference type="ChEBI" id="CHEBI:76297"/>
    </reaction>
    <physiologicalReaction direction="left-to-right" evidence="18">
        <dbReference type="Rhea" id="RHEA:70308"/>
    </physiologicalReaction>
    <physiologicalReaction direction="right-to-left" evidence="18">
        <dbReference type="Rhea" id="RHEA:70309"/>
    </physiologicalReaction>
</comment>
<evidence type="ECO:0000256" key="9">
    <source>
        <dbReference type="ARBA" id="ARBA00022919"/>
    </source>
</evidence>
<comment type="subcellular location">
    <subcellularLocation>
        <location evidence="2">Lysosome membrane</location>
        <topology evidence="2">Peripheral membrane protein</topology>
        <orientation evidence="2">Lumenal side</orientation>
    </subcellularLocation>
</comment>
<comment type="similarity">
    <text evidence="6 23">Belongs to the glycosyl hydrolase 30 family.</text>
</comment>
<protein>
    <recommendedName>
        <fullName evidence="23">Glucosylceramidase</fullName>
        <ecNumber evidence="23">3.2.1.45</ecNumber>
    </recommendedName>
</protein>
<comment type="pathway">
    <text evidence="4">Sphingolipid metabolism.</text>
</comment>
<comment type="catalytic activity">
    <reaction evidence="1">
        <text>a beta-D-glucosyl-(1&lt;-&gt;1')-N-acylsphing-4-enine + H2O = an N-acylsphing-4-enine + D-glucose</text>
        <dbReference type="Rhea" id="RHEA:13269"/>
        <dbReference type="ChEBI" id="CHEBI:4167"/>
        <dbReference type="ChEBI" id="CHEBI:15377"/>
        <dbReference type="ChEBI" id="CHEBI:22801"/>
        <dbReference type="ChEBI" id="CHEBI:52639"/>
        <dbReference type="EC" id="3.2.1.45"/>
    </reaction>
    <physiologicalReaction direction="left-to-right" evidence="1">
        <dbReference type="Rhea" id="RHEA:13270"/>
    </physiologicalReaction>
</comment>
<comment type="catalytic activity">
    <reaction evidence="16">
        <text>beta-D-glucosyl-(1&lt;-&gt;1)-N-octadecanoylsphing-4-enine + cholesterol = cholesteryl 3-beta-D-glucoside + N-octadecanoylsphing-4-enine</text>
        <dbReference type="Rhea" id="RHEA:70311"/>
        <dbReference type="ChEBI" id="CHEBI:16113"/>
        <dbReference type="ChEBI" id="CHEBI:17495"/>
        <dbReference type="ChEBI" id="CHEBI:72961"/>
        <dbReference type="ChEBI" id="CHEBI:84719"/>
    </reaction>
    <physiologicalReaction direction="left-to-right" evidence="16">
        <dbReference type="Rhea" id="RHEA:70312"/>
    </physiologicalReaction>
    <physiologicalReaction direction="right-to-left" evidence="16">
        <dbReference type="Rhea" id="RHEA:70313"/>
    </physiologicalReaction>
</comment>
<dbReference type="Bgee" id="ENSLACG00000006120">
    <property type="expression patterns" value="Expressed in chordate pharynx and 6 other cell types or tissues"/>
</dbReference>
<comment type="catalytic activity">
    <reaction evidence="17">
        <text>a beta-D-galactosyl-(1&lt;-&gt;1')-N-acylsphing-4-enine + cholesterol = cholesteryl 3-beta-D-galactoside + an N-acylsphing-4-enine</text>
        <dbReference type="Rhea" id="RHEA:70235"/>
        <dbReference type="ChEBI" id="CHEBI:16113"/>
        <dbReference type="ChEBI" id="CHEBI:18390"/>
        <dbReference type="ChEBI" id="CHEBI:52639"/>
        <dbReference type="ChEBI" id="CHEBI:189066"/>
    </reaction>
    <physiologicalReaction direction="left-to-right" evidence="17">
        <dbReference type="Rhea" id="RHEA:70236"/>
    </physiologicalReaction>
    <physiologicalReaction direction="right-to-left" evidence="17">
        <dbReference type="Rhea" id="RHEA:70237"/>
    </physiologicalReaction>
</comment>
<feature type="chain" id="PRO_5003579760" description="Glucosylceramidase" evidence="24">
    <location>
        <begin position="22"/>
        <end position="517"/>
    </location>
</feature>
<accession>H3AB73</accession>
<dbReference type="EMBL" id="AFYH01203351">
    <property type="status" value="NOT_ANNOTATED_CDS"/>
    <property type="molecule type" value="Genomic_DNA"/>
</dbReference>
<evidence type="ECO:0000256" key="2">
    <source>
        <dbReference type="ARBA" id="ARBA00004207"/>
    </source>
</evidence>
<comment type="catalytic activity">
    <reaction evidence="11">
        <text>beta-D-xylosyl-(1&lt;-&gt;1')-N-(9Z-octadecenoyl)-sphing-4-enine + cholesterol = cholesteryl 3-beta-D-xyloside + N-(9Z-octadecenoyl)-sphing-4-enine</text>
        <dbReference type="Rhea" id="RHEA:70251"/>
        <dbReference type="ChEBI" id="CHEBI:16113"/>
        <dbReference type="ChEBI" id="CHEBI:77996"/>
        <dbReference type="ChEBI" id="CHEBI:189067"/>
        <dbReference type="ChEBI" id="CHEBI:189081"/>
    </reaction>
    <physiologicalReaction direction="left-to-right" evidence="11">
        <dbReference type="Rhea" id="RHEA:70252"/>
    </physiologicalReaction>
</comment>
<dbReference type="STRING" id="7897.ENSLACP00000006894"/>
<dbReference type="eggNOG" id="KOG2566">
    <property type="taxonomic scope" value="Eukaryota"/>
</dbReference>
<evidence type="ECO:0000256" key="3">
    <source>
        <dbReference type="ARBA" id="ARBA00004731"/>
    </source>
</evidence>
<dbReference type="GO" id="GO:0022904">
    <property type="term" value="P:respiratory electron transport chain"/>
    <property type="evidence" value="ECO:0007669"/>
    <property type="project" value="Ensembl"/>
</dbReference>
<evidence type="ECO:0000313" key="27">
    <source>
        <dbReference type="Ensembl" id="ENSLACP00000006894.1"/>
    </source>
</evidence>
<dbReference type="GO" id="GO:0036268">
    <property type="term" value="P:swimming"/>
    <property type="evidence" value="ECO:0007669"/>
    <property type="project" value="Ensembl"/>
</dbReference>
<comment type="catalytic activity">
    <reaction evidence="19">
        <text>a beta-D-xylosyl-(1&lt;-&gt;1')-N-acylsphing-4-enine + cholesterol = cholesteryl 3-beta-D-xyloside + an N-acylsphing-4-enine</text>
        <dbReference type="Rhea" id="RHEA:70239"/>
        <dbReference type="ChEBI" id="CHEBI:16113"/>
        <dbReference type="ChEBI" id="CHEBI:52639"/>
        <dbReference type="ChEBI" id="CHEBI:189067"/>
        <dbReference type="ChEBI" id="CHEBI:189068"/>
    </reaction>
    <physiologicalReaction direction="left-to-right" evidence="19">
        <dbReference type="Rhea" id="RHEA:70240"/>
    </physiologicalReaction>
</comment>
<dbReference type="GO" id="GO:0005765">
    <property type="term" value="C:lysosomal membrane"/>
    <property type="evidence" value="ECO:0007669"/>
    <property type="project" value="UniProtKB-SubCell"/>
</dbReference>
<keyword evidence="23" id="KW-0326">Glycosidase</keyword>
<evidence type="ECO:0000256" key="15">
    <source>
        <dbReference type="ARBA" id="ARBA00048055"/>
    </source>
</evidence>
<organism evidence="27 28">
    <name type="scientific">Latimeria chalumnae</name>
    <name type="common">Coelacanth</name>
    <dbReference type="NCBI Taxonomy" id="7897"/>
    <lineage>
        <taxon>Eukaryota</taxon>
        <taxon>Metazoa</taxon>
        <taxon>Chordata</taxon>
        <taxon>Craniata</taxon>
        <taxon>Vertebrata</taxon>
        <taxon>Euteleostomi</taxon>
        <taxon>Coelacanthiformes</taxon>
        <taxon>Coelacanthidae</taxon>
        <taxon>Latimeria</taxon>
    </lineage>
</organism>
<evidence type="ECO:0000256" key="6">
    <source>
        <dbReference type="ARBA" id="ARBA00005382"/>
    </source>
</evidence>
<reference evidence="27" key="2">
    <citation type="submission" date="2025-08" db="UniProtKB">
        <authorList>
            <consortium name="Ensembl"/>
        </authorList>
    </citation>
    <scope>IDENTIFICATION</scope>
</reference>
<dbReference type="GO" id="GO:0006680">
    <property type="term" value="P:glucosylceramide catabolic process"/>
    <property type="evidence" value="ECO:0007669"/>
    <property type="project" value="Ensembl"/>
</dbReference>
<comment type="catalytic activity">
    <reaction evidence="22">
        <text>beta-D-glucosyl-N-(9Z-octadecenoyl)-sphing-4E-enine + cholesterol = N-(9Z-octadecenoyl)-sphing-4-enine + cholesteryl 3-beta-D-glucoside</text>
        <dbReference type="Rhea" id="RHEA:58324"/>
        <dbReference type="ChEBI" id="CHEBI:16113"/>
        <dbReference type="ChEBI" id="CHEBI:17495"/>
        <dbReference type="ChEBI" id="CHEBI:77996"/>
        <dbReference type="ChEBI" id="CHEBI:139140"/>
    </reaction>
    <physiologicalReaction direction="left-to-right" evidence="22">
        <dbReference type="Rhea" id="RHEA:58325"/>
    </physiologicalReaction>
    <physiologicalReaction direction="right-to-left" evidence="22">
        <dbReference type="Rhea" id="RHEA:58326"/>
    </physiologicalReaction>
</comment>
<evidence type="ECO:0000256" key="24">
    <source>
        <dbReference type="SAM" id="SignalP"/>
    </source>
</evidence>
<feature type="domain" description="Glycosyl hydrolase family 30 TIM-barrel" evidence="25">
    <location>
        <begin position="99"/>
        <end position="448"/>
    </location>
</feature>
<dbReference type="Pfam" id="PF17189">
    <property type="entry name" value="Glyco_hydro_30C"/>
    <property type="match status" value="1"/>
</dbReference>
<sequence>MAGLLRIWSILLINMAILTAGEKPCAPLNFGQSSVVCVCSATYCDTLDPLKIPSVGSYIAYETNKAGKRVEGMKGAIQKNITDPGLKFTLNTAKRYQRIKGFGGTVTDAAADNILSLTPATQQNLLRSYFSEEGIEYNVIRVPMASCDFSARVYTYDDSPGDFDLKNFSLAMEDLELKIPVIQQALKLSKRPIHLFASPWTAPSWLKTNNAAIGKGTLKGEPGDKYHKTWANYFVRFLDEYAKFNLTFWAVTTENEPTAGFFTNYSFQCLGFTPEHMRDFIVSDLGPALKGSNHKDVQLMLLDDQRLLLPYWAKVVLNDANVAQYIHGIAVHWYFDSFVPARATLGATHELFPDYYLFATEACTGTFPWDRGVQLGSWERGCAYSHDIIEDLNYYVTGWTDWNIALNLKGGPNWVENFVDSPVIVDPSKDVFYKQPMFYHMAHFSKFIPEDSQRVGLDASKDTELETVTFLCPDGAAVLVVLNQSPVDVKFAIWDPEVGYIDSISPADSIKTFLWNR</sequence>
<keyword evidence="10 23" id="KW-0443">Lipid metabolism</keyword>
<reference evidence="27" key="3">
    <citation type="submission" date="2025-09" db="UniProtKB">
        <authorList>
            <consortium name="Ensembl"/>
        </authorList>
    </citation>
    <scope>IDENTIFICATION</scope>
</reference>
<evidence type="ECO:0000256" key="13">
    <source>
        <dbReference type="ARBA" id="ARBA00033698"/>
    </source>
</evidence>
<evidence type="ECO:0000256" key="18">
    <source>
        <dbReference type="ARBA" id="ARBA00048698"/>
    </source>
</evidence>
<dbReference type="GO" id="GO:0006914">
    <property type="term" value="P:autophagy"/>
    <property type="evidence" value="ECO:0007669"/>
    <property type="project" value="UniProtKB-ARBA"/>
</dbReference>
<feature type="signal peptide" evidence="24">
    <location>
        <begin position="1"/>
        <end position="21"/>
    </location>
</feature>
<dbReference type="GO" id="GO:0036269">
    <property type="term" value="P:swimming behavior"/>
    <property type="evidence" value="ECO:0007669"/>
    <property type="project" value="Ensembl"/>
</dbReference>
<evidence type="ECO:0000256" key="5">
    <source>
        <dbReference type="ARBA" id="ARBA00005189"/>
    </source>
</evidence>
<dbReference type="FunFam" id="3.20.20.80:FF:000030">
    <property type="entry name" value="Lysosomal acid glucosylceramidase"/>
    <property type="match status" value="1"/>
</dbReference>